<evidence type="ECO:0000313" key="2">
    <source>
        <dbReference type="EMBL" id="GAV52852.1"/>
    </source>
</evidence>
<protein>
    <recommendedName>
        <fullName evidence="1">AB hydrolase-1 domain-containing protein</fullName>
    </recommendedName>
</protein>
<dbReference type="InterPro" id="IPR029058">
    <property type="entry name" value="AB_hydrolase_fold"/>
</dbReference>
<name>A0A1Q3AAW6_ZYGRO</name>
<dbReference type="InterPro" id="IPR000073">
    <property type="entry name" value="AB_hydrolase_1"/>
</dbReference>
<dbReference type="OrthoDB" id="10249433at2759"/>
<proteinExistence type="predicted"/>
<comment type="caution">
    <text evidence="2">The sequence shown here is derived from an EMBL/GenBank/DDBJ whole genome shotgun (WGS) entry which is preliminary data.</text>
</comment>
<sequence length="285" mass="32349">MLWWFGKMLIEGCAFVSLSLATLYAFQNKLVYPSWAQGARDEVDTPDSYGLPYEKVQITTSDGVRIEAYDLKNKDAESTSTVLILCPNAGNIGYFIPIADMFYRQMGTSVFIYSYRGYGHSDGSPNEKGLKLDADAVVEYLSTNDFHKSKRLVLYGRSLGGANAIYIASKYSQLCDAVILENTFLSLREVIPYIFPYLKYFAGLCHEVWNSKIDILHCDSSLPFLFLSGQKDEIVPPHHMKRLAELCPSNNKEVFEFPFGYHNDTIVQDGYWDIVHDFLEQNGLI</sequence>
<reference evidence="2 3" key="1">
    <citation type="submission" date="2016-08" db="EMBL/GenBank/DDBJ databases">
        <title>Draft genome sequence of allopolyploid Zygosaccharomyces rouxii.</title>
        <authorList>
            <person name="Watanabe J."/>
            <person name="Uehara K."/>
            <person name="Mogi Y."/>
            <person name="Tsukioka Y."/>
        </authorList>
    </citation>
    <scope>NUCLEOTIDE SEQUENCE [LARGE SCALE GENOMIC DNA]</scope>
    <source>
        <strain evidence="2 3">NBRC 110957</strain>
    </source>
</reference>
<dbReference type="Pfam" id="PF00561">
    <property type="entry name" value="Abhydrolase_1"/>
    <property type="match status" value="1"/>
</dbReference>
<dbReference type="PANTHER" id="PTHR12277">
    <property type="entry name" value="ALPHA/BETA HYDROLASE DOMAIN-CONTAINING PROTEIN"/>
    <property type="match status" value="1"/>
</dbReference>
<dbReference type="SUPFAM" id="SSF53474">
    <property type="entry name" value="alpha/beta-Hydrolases"/>
    <property type="match status" value="1"/>
</dbReference>
<dbReference type="GO" id="GO:0016020">
    <property type="term" value="C:membrane"/>
    <property type="evidence" value="ECO:0007669"/>
    <property type="project" value="TreeGrafter"/>
</dbReference>
<feature type="domain" description="AB hydrolase-1" evidence="1">
    <location>
        <begin position="88"/>
        <end position="197"/>
    </location>
</feature>
<dbReference type="Proteomes" id="UP000187013">
    <property type="component" value="Unassembled WGS sequence"/>
</dbReference>
<dbReference type="GO" id="GO:0008474">
    <property type="term" value="F:palmitoyl-(protein) hydrolase activity"/>
    <property type="evidence" value="ECO:0007669"/>
    <property type="project" value="TreeGrafter"/>
</dbReference>
<dbReference type="EMBL" id="BDGX01000035">
    <property type="protein sequence ID" value="GAV52852.1"/>
    <property type="molecule type" value="Genomic_DNA"/>
</dbReference>
<organism evidence="2 3">
    <name type="scientific">Zygosaccharomyces rouxii</name>
    <dbReference type="NCBI Taxonomy" id="4956"/>
    <lineage>
        <taxon>Eukaryota</taxon>
        <taxon>Fungi</taxon>
        <taxon>Dikarya</taxon>
        <taxon>Ascomycota</taxon>
        <taxon>Saccharomycotina</taxon>
        <taxon>Saccharomycetes</taxon>
        <taxon>Saccharomycetales</taxon>
        <taxon>Saccharomycetaceae</taxon>
        <taxon>Zygosaccharomyces</taxon>
    </lineage>
</organism>
<evidence type="ECO:0000313" key="3">
    <source>
        <dbReference type="Proteomes" id="UP000187013"/>
    </source>
</evidence>
<dbReference type="AlphaFoldDB" id="A0A1Q3AAW6"/>
<dbReference type="PANTHER" id="PTHR12277:SF81">
    <property type="entry name" value="PROTEIN ABHD13"/>
    <property type="match status" value="1"/>
</dbReference>
<gene>
    <name evidence="2" type="ORF">ZYGR_0AI01340</name>
</gene>
<accession>A0A1Q3AAW6</accession>
<evidence type="ECO:0000259" key="1">
    <source>
        <dbReference type="Pfam" id="PF00561"/>
    </source>
</evidence>
<dbReference type="Gene3D" id="3.40.50.1820">
    <property type="entry name" value="alpha/beta hydrolase"/>
    <property type="match status" value="1"/>
</dbReference>